<comment type="subcellular location">
    <subcellularLocation>
        <location evidence="1">Cell outer membrane</location>
    </subcellularLocation>
</comment>
<dbReference type="InterPro" id="IPR036942">
    <property type="entry name" value="Beta-barrel_TonB_sf"/>
</dbReference>
<dbReference type="SUPFAM" id="SSF56935">
    <property type="entry name" value="Porins"/>
    <property type="match status" value="1"/>
</dbReference>
<name>A0A2A5W788_9GAMM</name>
<dbReference type="InterPro" id="IPR037066">
    <property type="entry name" value="Plug_dom_sf"/>
</dbReference>
<evidence type="ECO:0000313" key="5">
    <source>
        <dbReference type="EMBL" id="PDH32272.1"/>
    </source>
</evidence>
<dbReference type="GO" id="GO:0009279">
    <property type="term" value="C:cell outer membrane"/>
    <property type="evidence" value="ECO:0007669"/>
    <property type="project" value="UniProtKB-SubCell"/>
</dbReference>
<dbReference type="AlphaFoldDB" id="A0A2A5W788"/>
<dbReference type="Gene3D" id="2.170.130.10">
    <property type="entry name" value="TonB-dependent receptor, plug domain"/>
    <property type="match status" value="1"/>
</dbReference>
<evidence type="ECO:0000256" key="2">
    <source>
        <dbReference type="ARBA" id="ARBA00023136"/>
    </source>
</evidence>
<evidence type="ECO:0000256" key="4">
    <source>
        <dbReference type="SAM" id="SignalP"/>
    </source>
</evidence>
<protein>
    <recommendedName>
        <fullName evidence="7">TonB-dependent receptor plug domain-containing protein</fullName>
    </recommendedName>
</protein>
<gene>
    <name evidence="5" type="ORF">CNF02_12520</name>
</gene>
<dbReference type="Proteomes" id="UP000219329">
    <property type="component" value="Unassembled WGS sequence"/>
</dbReference>
<sequence>MFRCSARIILSSLFVLGSQTVNAQDNVGEDSTVVYPANYFNEWTPVTAQDMLDRIPGLSGGGSSYSGVAGASRSYRSGGGRGFGGGSRGTEVLINGKRTAGKNNSTGGQLTRITSDQVDYIEIIRGTSGELDVRGSGQVINVILYDTFADRSIQYELSAQQSDNNTVTPSGSLSFSGQTGALDYQIEARSGEVYSRNISKENSILGDFSPNDRIREIRQTNGDNSTISANAGYEISPSSSARFNAQFTEGSGESDTVRRTTDLKVSPNVDFFQREDNPSSIENWEIGADYEYVTDRGDRFKVLAISNAFTQARTRERWNLTGPQSEDKNLFLDSGSTTRERIIRGSYTFDMFGGSQDIELGAERAQTILDSKLALGIGGIPGTASSDFGGLVPVSISNSNSSVEEMRYEPFVIHNWIFSPRMSLETSVLYEDSEITQRGDVSKSRDFDFVKPKMDFRYDLTPQIQLRGTIEKIVEQLTFNDFVAATDNRDEDSNVQLGNENLRQEWYWNYEFNAEYRLPNDIGVVSSRLYFEDWHDRIERIDVSPSDDDLQGANGNIGDGEKYGIDINSSTRMRMIGMPNLLVTGSVNVEDSKIKDPFLGIERRMQFSRRGRTTWSFRHDIPERNLNWGMRWSNPFDGNRKTYDLVDIELSAGDPFWSAFVEWVSPQNITFRLDADRIISDAEFCRERQRFVGRISSGILEEIEDQCSASGPTLSLRITGTF</sequence>
<dbReference type="EMBL" id="NTJZ01000019">
    <property type="protein sequence ID" value="PDH32272.1"/>
    <property type="molecule type" value="Genomic_DNA"/>
</dbReference>
<feature type="signal peptide" evidence="4">
    <location>
        <begin position="1"/>
        <end position="23"/>
    </location>
</feature>
<keyword evidence="4" id="KW-0732">Signal</keyword>
<comment type="caution">
    <text evidence="5">The sequence shown here is derived from an EMBL/GenBank/DDBJ whole genome shotgun (WGS) entry which is preliminary data.</text>
</comment>
<evidence type="ECO:0000256" key="1">
    <source>
        <dbReference type="ARBA" id="ARBA00004442"/>
    </source>
</evidence>
<accession>A0A2A5W788</accession>
<reference evidence="5 6" key="1">
    <citation type="submission" date="2017-08" db="EMBL/GenBank/DDBJ databases">
        <title>Fine stratification of microbial communities through a metagenomic profile of the photic zone.</title>
        <authorList>
            <person name="Haro-Moreno J.M."/>
            <person name="Lopez-Perez M."/>
            <person name="De La Torre J."/>
            <person name="Picazo A."/>
            <person name="Camacho A."/>
            <person name="Rodriguez-Valera F."/>
        </authorList>
    </citation>
    <scope>NUCLEOTIDE SEQUENCE [LARGE SCALE GENOMIC DNA]</scope>
    <source>
        <strain evidence="5">MED-G28</strain>
    </source>
</reference>
<keyword evidence="2" id="KW-0472">Membrane</keyword>
<evidence type="ECO:0000256" key="3">
    <source>
        <dbReference type="ARBA" id="ARBA00023237"/>
    </source>
</evidence>
<evidence type="ECO:0008006" key="7">
    <source>
        <dbReference type="Google" id="ProtNLM"/>
    </source>
</evidence>
<organism evidence="5 6">
    <name type="scientific">OM182 bacterium MED-G28</name>
    <dbReference type="NCBI Taxonomy" id="1986256"/>
    <lineage>
        <taxon>Bacteria</taxon>
        <taxon>Pseudomonadati</taxon>
        <taxon>Pseudomonadota</taxon>
        <taxon>Gammaproteobacteria</taxon>
        <taxon>OMG group</taxon>
        <taxon>OM182 clade</taxon>
    </lineage>
</organism>
<evidence type="ECO:0000313" key="6">
    <source>
        <dbReference type="Proteomes" id="UP000219329"/>
    </source>
</evidence>
<proteinExistence type="predicted"/>
<keyword evidence="3" id="KW-0998">Cell outer membrane</keyword>
<dbReference type="Gene3D" id="2.40.170.20">
    <property type="entry name" value="TonB-dependent receptor, beta-barrel domain"/>
    <property type="match status" value="1"/>
</dbReference>
<feature type="chain" id="PRO_5013354665" description="TonB-dependent receptor plug domain-containing protein" evidence="4">
    <location>
        <begin position="24"/>
        <end position="722"/>
    </location>
</feature>